<sequence>MRPLLVALCLAAGPALAADPAADLAVGKALFLKGATPACAVCHTLKDAGSAGEVGPVLDELKPSADRVAAALRNGVGMMPSYKGQLTDAQIMAIARYVAAVSGR</sequence>
<reference evidence="6 7" key="1">
    <citation type="submission" date="2016-04" db="EMBL/GenBank/DDBJ databases">
        <title>Complete genome sequence of natural rubber-degrading, novel Gram-negative bacterium, Rhizobacter gummiphilus strain NS21.</title>
        <authorList>
            <person name="Tabata M."/>
            <person name="Kasai D."/>
            <person name="Fukuda M."/>
        </authorList>
    </citation>
    <scope>NUCLEOTIDE SEQUENCE [LARGE SCALE GENOMIC DNA]</scope>
    <source>
        <strain evidence="6 7">NS21</strain>
    </source>
</reference>
<keyword evidence="7" id="KW-1185">Reference proteome</keyword>
<dbReference type="Gene3D" id="1.10.760.10">
    <property type="entry name" value="Cytochrome c-like domain"/>
    <property type="match status" value="1"/>
</dbReference>
<dbReference type="InterPro" id="IPR009056">
    <property type="entry name" value="Cyt_c-like_dom"/>
</dbReference>
<evidence type="ECO:0000256" key="4">
    <source>
        <dbReference type="ARBA" id="ARBA00022982"/>
    </source>
</evidence>
<dbReference type="OrthoDB" id="9805828at2"/>
<accession>A0A1W6L535</accession>
<keyword evidence="5" id="KW-0408">Iron</keyword>
<evidence type="ECO:0000313" key="7">
    <source>
        <dbReference type="Proteomes" id="UP000193427"/>
    </source>
</evidence>
<dbReference type="EMBL" id="CP015118">
    <property type="protein sequence ID" value="ARN19248.1"/>
    <property type="molecule type" value="Genomic_DNA"/>
</dbReference>
<organism evidence="6 7">
    <name type="scientific">Piscinibacter gummiphilus</name>
    <dbReference type="NCBI Taxonomy" id="946333"/>
    <lineage>
        <taxon>Bacteria</taxon>
        <taxon>Pseudomonadati</taxon>
        <taxon>Pseudomonadota</taxon>
        <taxon>Betaproteobacteria</taxon>
        <taxon>Burkholderiales</taxon>
        <taxon>Sphaerotilaceae</taxon>
        <taxon>Piscinibacter</taxon>
    </lineage>
</organism>
<dbReference type="AlphaFoldDB" id="A0A1W6L535"/>
<dbReference type="GO" id="GO:0009055">
    <property type="term" value="F:electron transfer activity"/>
    <property type="evidence" value="ECO:0007669"/>
    <property type="project" value="InterPro"/>
</dbReference>
<proteinExistence type="predicted"/>
<dbReference type="Proteomes" id="UP000193427">
    <property type="component" value="Chromosome"/>
</dbReference>
<evidence type="ECO:0000256" key="5">
    <source>
        <dbReference type="ARBA" id="ARBA00023004"/>
    </source>
</evidence>
<evidence type="ECO:0000256" key="3">
    <source>
        <dbReference type="ARBA" id="ARBA00022723"/>
    </source>
</evidence>
<keyword evidence="2" id="KW-0349">Heme</keyword>
<dbReference type="InterPro" id="IPR008168">
    <property type="entry name" value="Cyt_C_IC"/>
</dbReference>
<evidence type="ECO:0000256" key="2">
    <source>
        <dbReference type="ARBA" id="ARBA00022617"/>
    </source>
</evidence>
<dbReference type="GO" id="GO:0020037">
    <property type="term" value="F:heme binding"/>
    <property type="evidence" value="ECO:0007669"/>
    <property type="project" value="InterPro"/>
</dbReference>
<evidence type="ECO:0000313" key="6">
    <source>
        <dbReference type="EMBL" id="ARN19248.1"/>
    </source>
</evidence>
<dbReference type="PRINTS" id="PR00605">
    <property type="entry name" value="CYTCHROMECIC"/>
</dbReference>
<dbReference type="PROSITE" id="PS51007">
    <property type="entry name" value="CYTC"/>
    <property type="match status" value="1"/>
</dbReference>
<dbReference type="InterPro" id="IPR036909">
    <property type="entry name" value="Cyt_c-like_dom_sf"/>
</dbReference>
<name>A0A1W6L535_9BURK</name>
<dbReference type="STRING" id="946333.A4W93_04595"/>
<dbReference type="SUPFAM" id="SSF46626">
    <property type="entry name" value="Cytochrome c"/>
    <property type="match status" value="1"/>
</dbReference>
<dbReference type="KEGG" id="rgu:A4W93_04595"/>
<keyword evidence="3" id="KW-0479">Metal-binding</keyword>
<dbReference type="RefSeq" id="WP_085749504.1">
    <property type="nucleotide sequence ID" value="NZ_BSPR01000002.1"/>
</dbReference>
<gene>
    <name evidence="6" type="ORF">A4W93_04595</name>
</gene>
<keyword evidence="4" id="KW-0249">Electron transport</keyword>
<dbReference type="Pfam" id="PF13442">
    <property type="entry name" value="Cytochrome_CBB3"/>
    <property type="match status" value="1"/>
</dbReference>
<dbReference type="GO" id="GO:0005506">
    <property type="term" value="F:iron ion binding"/>
    <property type="evidence" value="ECO:0007669"/>
    <property type="project" value="InterPro"/>
</dbReference>
<keyword evidence="1" id="KW-0813">Transport</keyword>
<protein>
    <submittedName>
        <fullName evidence="6">Sulfide dehydrogenase</fullName>
    </submittedName>
</protein>
<evidence type="ECO:0000256" key="1">
    <source>
        <dbReference type="ARBA" id="ARBA00022448"/>
    </source>
</evidence>